<dbReference type="SFLD" id="SFLDG00358">
    <property type="entry name" value="Main_(cytGST)"/>
    <property type="match status" value="1"/>
</dbReference>
<dbReference type="PROSITE" id="PS50405">
    <property type="entry name" value="GST_CTER"/>
    <property type="match status" value="1"/>
</dbReference>
<dbReference type="SFLD" id="SFLDG01152">
    <property type="entry name" value="Main.3:_Omega-_and_Tau-like"/>
    <property type="match status" value="1"/>
</dbReference>
<dbReference type="CDD" id="cd03185">
    <property type="entry name" value="GST_C_Tau"/>
    <property type="match status" value="1"/>
</dbReference>
<dbReference type="EC" id="2.5.1.18" evidence="1"/>
<evidence type="ECO:0000256" key="1">
    <source>
        <dbReference type="ARBA" id="ARBA00012452"/>
    </source>
</evidence>
<keyword evidence="8" id="KW-1185">Reference proteome</keyword>
<proteinExistence type="inferred from homology"/>
<comment type="similarity">
    <text evidence="4">Belongs to the GST superfamily.</text>
</comment>
<dbReference type="Proteomes" id="UP000325577">
    <property type="component" value="Linkage Group LG2"/>
</dbReference>
<dbReference type="Gene3D" id="1.20.1050.10">
    <property type="match status" value="1"/>
</dbReference>
<dbReference type="InterPro" id="IPR036249">
    <property type="entry name" value="Thioredoxin-like_sf"/>
</dbReference>
<gene>
    <name evidence="7" type="ORF">F0562_005352</name>
</gene>
<dbReference type="GO" id="GO:0004364">
    <property type="term" value="F:glutathione transferase activity"/>
    <property type="evidence" value="ECO:0007669"/>
    <property type="project" value="UniProtKB-EC"/>
</dbReference>
<reference evidence="7 8" key="1">
    <citation type="submission" date="2019-09" db="EMBL/GenBank/DDBJ databases">
        <title>A chromosome-level genome assembly of the Chinese tupelo Nyssa sinensis.</title>
        <authorList>
            <person name="Yang X."/>
            <person name="Kang M."/>
            <person name="Yang Y."/>
            <person name="Xiong H."/>
            <person name="Wang M."/>
            <person name="Zhang Z."/>
            <person name="Wang Z."/>
            <person name="Wu H."/>
            <person name="Ma T."/>
            <person name="Liu J."/>
            <person name="Xi Z."/>
        </authorList>
    </citation>
    <scope>NUCLEOTIDE SEQUENCE [LARGE SCALE GENOMIC DNA]</scope>
    <source>
        <strain evidence="7">J267</strain>
        <tissue evidence="7">Leaf</tissue>
    </source>
</reference>
<dbReference type="FunFam" id="3.40.30.10:FF:000014">
    <property type="entry name" value="Tau class glutathione S-transferase"/>
    <property type="match status" value="1"/>
</dbReference>
<dbReference type="AlphaFoldDB" id="A0A5J5AK84"/>
<dbReference type="SUPFAM" id="SSF47616">
    <property type="entry name" value="GST C-terminal domain-like"/>
    <property type="match status" value="1"/>
</dbReference>
<evidence type="ECO:0000259" key="6">
    <source>
        <dbReference type="PROSITE" id="PS50405"/>
    </source>
</evidence>
<dbReference type="PROSITE" id="PS50404">
    <property type="entry name" value="GST_NTER"/>
    <property type="match status" value="1"/>
</dbReference>
<dbReference type="InterPro" id="IPR036282">
    <property type="entry name" value="Glutathione-S-Trfase_C_sf"/>
</dbReference>
<dbReference type="InterPro" id="IPR010987">
    <property type="entry name" value="Glutathione-S-Trfase_C-like"/>
</dbReference>
<dbReference type="GO" id="GO:0005737">
    <property type="term" value="C:cytoplasm"/>
    <property type="evidence" value="ECO:0007669"/>
    <property type="project" value="TreeGrafter"/>
</dbReference>
<dbReference type="PANTHER" id="PTHR11260:SF547">
    <property type="entry name" value="GLUTATHIONE S-TRANSFERASE"/>
    <property type="match status" value="1"/>
</dbReference>
<dbReference type="InterPro" id="IPR045074">
    <property type="entry name" value="GST_C_Tau"/>
</dbReference>
<evidence type="ECO:0000256" key="2">
    <source>
        <dbReference type="ARBA" id="ARBA00022679"/>
    </source>
</evidence>
<evidence type="ECO:0000313" key="7">
    <source>
        <dbReference type="EMBL" id="KAA8530714.1"/>
    </source>
</evidence>
<protein>
    <recommendedName>
        <fullName evidence="1">glutathione transferase</fullName>
        <ecNumber evidence="1">2.5.1.18</ecNumber>
    </recommendedName>
</protein>
<dbReference type="SFLD" id="SFLDS00019">
    <property type="entry name" value="Glutathione_Transferase_(cytos"/>
    <property type="match status" value="1"/>
</dbReference>
<dbReference type="InterPro" id="IPR004045">
    <property type="entry name" value="Glutathione_S-Trfase_N"/>
</dbReference>
<dbReference type="SUPFAM" id="SSF52833">
    <property type="entry name" value="Thioredoxin-like"/>
    <property type="match status" value="1"/>
</dbReference>
<evidence type="ECO:0000256" key="3">
    <source>
        <dbReference type="ARBA" id="ARBA00047960"/>
    </source>
</evidence>
<name>A0A5J5AK84_9ASTE</name>
<dbReference type="InterPro" id="IPR040079">
    <property type="entry name" value="Glutathione_S-Trfase"/>
</dbReference>
<dbReference type="InterPro" id="IPR004046">
    <property type="entry name" value="GST_C"/>
</dbReference>
<accession>A0A5J5AK84</accession>
<keyword evidence="2" id="KW-0808">Transferase</keyword>
<organism evidence="7 8">
    <name type="scientific">Nyssa sinensis</name>
    <dbReference type="NCBI Taxonomy" id="561372"/>
    <lineage>
        <taxon>Eukaryota</taxon>
        <taxon>Viridiplantae</taxon>
        <taxon>Streptophyta</taxon>
        <taxon>Embryophyta</taxon>
        <taxon>Tracheophyta</taxon>
        <taxon>Spermatophyta</taxon>
        <taxon>Magnoliopsida</taxon>
        <taxon>eudicotyledons</taxon>
        <taxon>Gunneridae</taxon>
        <taxon>Pentapetalae</taxon>
        <taxon>asterids</taxon>
        <taxon>Cornales</taxon>
        <taxon>Nyssaceae</taxon>
        <taxon>Nyssa</taxon>
    </lineage>
</organism>
<evidence type="ECO:0000313" key="8">
    <source>
        <dbReference type="Proteomes" id="UP000325577"/>
    </source>
</evidence>
<feature type="domain" description="GST C-terminal" evidence="6">
    <location>
        <begin position="89"/>
        <end position="202"/>
    </location>
</feature>
<evidence type="ECO:0000259" key="5">
    <source>
        <dbReference type="PROSITE" id="PS50404"/>
    </source>
</evidence>
<dbReference type="GO" id="GO:0006749">
    <property type="term" value="P:glutathione metabolic process"/>
    <property type="evidence" value="ECO:0007669"/>
    <property type="project" value="InterPro"/>
</dbReference>
<dbReference type="Pfam" id="PF00043">
    <property type="entry name" value="GST_C"/>
    <property type="match status" value="1"/>
</dbReference>
<dbReference type="CDD" id="cd03058">
    <property type="entry name" value="GST_N_Tau"/>
    <property type="match status" value="1"/>
</dbReference>
<dbReference type="InterPro" id="IPR045073">
    <property type="entry name" value="Omega/Tau-like"/>
</dbReference>
<comment type="catalytic activity">
    <reaction evidence="3">
        <text>RX + glutathione = an S-substituted glutathione + a halide anion + H(+)</text>
        <dbReference type="Rhea" id="RHEA:16437"/>
        <dbReference type="ChEBI" id="CHEBI:15378"/>
        <dbReference type="ChEBI" id="CHEBI:16042"/>
        <dbReference type="ChEBI" id="CHEBI:17792"/>
        <dbReference type="ChEBI" id="CHEBI:57925"/>
        <dbReference type="ChEBI" id="CHEBI:90779"/>
        <dbReference type="EC" id="2.5.1.18"/>
    </reaction>
</comment>
<sequence length="209" mass="24051">MSKEEVVLLDFWISAFCIRAKIALAEKGVAFEVIQEDLFGGKSELLLKLNPIYQEVPVLLHNGKPVCESTNIVSYIGETWPSPPLLPPCPYGRASARFWADFIDKKRPCDEQRRGTRGGKKELLEILMQLEEVLGEKDYFGGDSFGFLDITALPFPWLYSYEEFGGLKLDYHCPKFYAWIKRCMERESVAKHLPDTEKVYDFVVNRKNN</sequence>
<dbReference type="Pfam" id="PF02798">
    <property type="entry name" value="GST_N"/>
    <property type="match status" value="1"/>
</dbReference>
<dbReference type="OrthoDB" id="202840at2759"/>
<dbReference type="Gene3D" id="3.40.30.10">
    <property type="entry name" value="Glutaredoxin"/>
    <property type="match status" value="1"/>
</dbReference>
<dbReference type="PANTHER" id="PTHR11260">
    <property type="entry name" value="GLUTATHIONE S-TRANSFERASE, GST, SUPERFAMILY, GST DOMAIN CONTAINING"/>
    <property type="match status" value="1"/>
</dbReference>
<feature type="domain" description="GST N-terminal" evidence="5">
    <location>
        <begin position="4"/>
        <end position="84"/>
    </location>
</feature>
<dbReference type="EMBL" id="CM018043">
    <property type="protein sequence ID" value="KAA8530714.1"/>
    <property type="molecule type" value="Genomic_DNA"/>
</dbReference>
<evidence type="ECO:0000256" key="4">
    <source>
        <dbReference type="RuleBase" id="RU003494"/>
    </source>
</evidence>